<reference evidence="1" key="1">
    <citation type="submission" date="2021-02" db="EMBL/GenBank/DDBJ databases">
        <title>Comparative genomics reveals that relaxation of natural selection precedes convergent phenotypic evolution of cavefish.</title>
        <authorList>
            <person name="Peng Z."/>
        </authorList>
    </citation>
    <scope>NUCLEOTIDE SEQUENCE</scope>
    <source>
        <tissue evidence="1">Muscle</tissue>
    </source>
</reference>
<dbReference type="AlphaFoldDB" id="A0A9W7WU18"/>
<dbReference type="EMBL" id="JAFHDT010000006">
    <property type="protein sequence ID" value="KAI7808502.1"/>
    <property type="molecule type" value="Genomic_DNA"/>
</dbReference>
<comment type="caution">
    <text evidence="1">The sequence shown here is derived from an EMBL/GenBank/DDBJ whole genome shotgun (WGS) entry which is preliminary data.</text>
</comment>
<protein>
    <submittedName>
        <fullName evidence="1">Uncharacterized protein</fullName>
    </submittedName>
</protein>
<sequence length="141" mass="16148">MVQDIANRKVAKLFSSSAFVQIVTVADGAVKVLPCTEGEVKRLHESVQAIRKTIPNCASQDHLFRLRVWECYEFLDYGNASRLRMDQFKVTEWLPALLLCANIVHLNSLRKAVGSLLGQRPRFFEEEREDGDKRRPFNNAL</sequence>
<keyword evidence="2" id="KW-1185">Reference proteome</keyword>
<dbReference type="Proteomes" id="UP001059041">
    <property type="component" value="Linkage Group LG6"/>
</dbReference>
<name>A0A9W7WU18_TRIRA</name>
<evidence type="ECO:0000313" key="1">
    <source>
        <dbReference type="EMBL" id="KAI7808502.1"/>
    </source>
</evidence>
<organism evidence="1 2">
    <name type="scientific">Triplophysa rosa</name>
    <name type="common">Cave loach</name>
    <dbReference type="NCBI Taxonomy" id="992332"/>
    <lineage>
        <taxon>Eukaryota</taxon>
        <taxon>Metazoa</taxon>
        <taxon>Chordata</taxon>
        <taxon>Craniata</taxon>
        <taxon>Vertebrata</taxon>
        <taxon>Euteleostomi</taxon>
        <taxon>Actinopterygii</taxon>
        <taxon>Neopterygii</taxon>
        <taxon>Teleostei</taxon>
        <taxon>Ostariophysi</taxon>
        <taxon>Cypriniformes</taxon>
        <taxon>Nemacheilidae</taxon>
        <taxon>Triplophysa</taxon>
    </lineage>
</organism>
<accession>A0A9W7WU18</accession>
<gene>
    <name evidence="1" type="ORF">IRJ41_006548</name>
</gene>
<proteinExistence type="predicted"/>
<evidence type="ECO:0000313" key="2">
    <source>
        <dbReference type="Proteomes" id="UP001059041"/>
    </source>
</evidence>